<dbReference type="OrthoDB" id="7700848at2759"/>
<organism evidence="2 3">
    <name type="scientific">Trichogramma brassicae</name>
    <dbReference type="NCBI Taxonomy" id="86971"/>
    <lineage>
        <taxon>Eukaryota</taxon>
        <taxon>Metazoa</taxon>
        <taxon>Ecdysozoa</taxon>
        <taxon>Arthropoda</taxon>
        <taxon>Hexapoda</taxon>
        <taxon>Insecta</taxon>
        <taxon>Pterygota</taxon>
        <taxon>Neoptera</taxon>
        <taxon>Endopterygota</taxon>
        <taxon>Hymenoptera</taxon>
        <taxon>Apocrita</taxon>
        <taxon>Proctotrupomorpha</taxon>
        <taxon>Chalcidoidea</taxon>
        <taxon>Trichogrammatidae</taxon>
        <taxon>Trichogramma</taxon>
    </lineage>
</organism>
<dbReference type="PANTHER" id="PTHR33481:SF1">
    <property type="entry name" value="ENDONUCLEASE_EXONUCLEASE_PHOSPHATASE DOMAIN-CONTAINING PROTEIN-RELATED"/>
    <property type="match status" value="1"/>
</dbReference>
<keyword evidence="3" id="KW-1185">Reference proteome</keyword>
<dbReference type="PANTHER" id="PTHR33481">
    <property type="entry name" value="REVERSE TRANSCRIPTASE"/>
    <property type="match status" value="1"/>
</dbReference>
<keyword evidence="1" id="KW-0472">Membrane</keyword>
<accession>A0A6H5J453</accession>
<reference evidence="2 3" key="1">
    <citation type="submission" date="2020-02" db="EMBL/GenBank/DDBJ databases">
        <authorList>
            <person name="Ferguson B K."/>
        </authorList>
    </citation>
    <scope>NUCLEOTIDE SEQUENCE [LARGE SCALE GENOMIC DNA]</scope>
</reference>
<protein>
    <recommendedName>
        <fullName evidence="4">Reverse transcriptase domain-containing protein</fullName>
    </recommendedName>
</protein>
<keyword evidence="1" id="KW-0812">Transmembrane</keyword>
<evidence type="ECO:0000313" key="2">
    <source>
        <dbReference type="EMBL" id="CAB0043200.1"/>
    </source>
</evidence>
<evidence type="ECO:0000313" key="3">
    <source>
        <dbReference type="Proteomes" id="UP000479190"/>
    </source>
</evidence>
<proteinExistence type="predicted"/>
<evidence type="ECO:0008006" key="4">
    <source>
        <dbReference type="Google" id="ProtNLM"/>
    </source>
</evidence>
<dbReference type="Proteomes" id="UP000479190">
    <property type="component" value="Unassembled WGS sequence"/>
</dbReference>
<dbReference type="EMBL" id="CADCXV010001283">
    <property type="protein sequence ID" value="CAB0043200.1"/>
    <property type="molecule type" value="Genomic_DNA"/>
</dbReference>
<gene>
    <name evidence="2" type="ORF">TBRA_LOCUS14788</name>
</gene>
<dbReference type="AlphaFoldDB" id="A0A6H5J453"/>
<keyword evidence="1" id="KW-1133">Transmembrane helix</keyword>
<evidence type="ECO:0000256" key="1">
    <source>
        <dbReference type="SAM" id="Phobius"/>
    </source>
</evidence>
<sequence length="449" mass="50529">MTALGIKKTRSTSNTRPACSLVQARIPCVRECLPPILDGQVHHRYQGSLVASTRILDKIFHLSIISLMYFLVYIFFLAIEQRRKLHFGALRAEGDCSIKSSSCIRYLGLHIDSRLRFDQHLRIVSEKAARLAEALAKIMPNTVEPRSSRRELYAHVIDSILLYGVPIWRIVTETQAYICQAEAVHRQACLRVISGRPRVSYDATYVIANVPPLALLADERARIYQLPRTMSIDGFADDIALTIFVKKLEDIKVDADDAIRLVRRALNELGLQTADQKTEVLLVTSRKWKESITFRAGDCDITTVPSILYLVVHIDDKLRFDKHLKVVSEKAARVAGALSGLMSNFGGPRCRRRKLYVSVVDSVLLYGASTWRDATGTHSYVRKAASIHRCACLRAICGFRSISHEAVHVFAGTPPLVLFVDECSRLYEHSCEDARSDATSEERTMTLEK</sequence>
<feature type="transmembrane region" description="Helical" evidence="1">
    <location>
        <begin position="59"/>
        <end position="79"/>
    </location>
</feature>
<name>A0A6H5J453_9HYME</name>